<accession>A0A1I8JRW7</accession>
<dbReference type="Proteomes" id="UP000095280">
    <property type="component" value="Unplaced"/>
</dbReference>
<dbReference type="WBParaSite" id="snap_masked-unitig_42973-processed-gene-0.0-mRNA-1">
    <property type="protein sequence ID" value="snap_masked-unitig_42973-processed-gene-0.0-mRNA-1"/>
    <property type="gene ID" value="snap_masked-unitig_42973-processed-gene-0.0"/>
</dbReference>
<feature type="region of interest" description="Disordered" evidence="1">
    <location>
        <begin position="356"/>
        <end position="397"/>
    </location>
</feature>
<keyword evidence="2" id="KW-1185">Reference proteome</keyword>
<proteinExistence type="predicted"/>
<protein>
    <submittedName>
        <fullName evidence="3">ANK_REP_REGION domain-containing protein</fullName>
    </submittedName>
</protein>
<evidence type="ECO:0000256" key="1">
    <source>
        <dbReference type="SAM" id="MobiDB-lite"/>
    </source>
</evidence>
<evidence type="ECO:0000313" key="3">
    <source>
        <dbReference type="WBParaSite" id="snap_masked-unitig_42973-processed-gene-0.0-mRNA-1"/>
    </source>
</evidence>
<reference evidence="3" key="1">
    <citation type="submission" date="2016-11" db="UniProtKB">
        <authorList>
            <consortium name="WormBaseParasite"/>
        </authorList>
    </citation>
    <scope>IDENTIFICATION</scope>
</reference>
<sequence length="579" mass="63059">PGSGSFPLQRGSRAQISNLAALCSAVSDTTCSDRPGTVRSLHLDSDSRRSRLSLRDCLRRRRSHALALPLPRSRQFQTAPPSCTGTAKVWRRRFWCEKLTTRESTLVEIDPVMLVRPTETSAGLSATTPLPSRPTSIESLSSGHNAPAIVECCSRLESLWSTALRCSNTRRPELEDYSVSSRDRKLNGQSILPYCAERLRLLKSIRINNGTCSAMASLLAEGGFGAFKSLERKVKAGQVKWMALWRAQRSLSGGAGSMTTGVRVGELRLPPAFVCRDGNGEVELHCRHEAACRSLAAKIQAKSVNLLAAHSLASTFWLTCFDLSRKACRLAVHHGASEGARFAALPKLCLAPASPVAPPSLARRRGSKPGASRRSQLDVVQQRGDPPASVRQAAGLTMSEGSATARELLDRCDGLTLARCTCSPQRVTAADRGVNLRIQNDLLERIQRPCFANTPGFQMSKSSPACSTTRWPTAKAAGFSTYDRGSRQRFGFCSRRPGGRGGLVVRGACYNFYPNGLYRGGRNLDWKYMNRLRPGSAQQVGSRLQLRRLLRATVHLPLPESAGAMDWSSLIAIGGPWDC</sequence>
<organism evidence="2 3">
    <name type="scientific">Macrostomum lignano</name>
    <dbReference type="NCBI Taxonomy" id="282301"/>
    <lineage>
        <taxon>Eukaryota</taxon>
        <taxon>Metazoa</taxon>
        <taxon>Spiralia</taxon>
        <taxon>Lophotrochozoa</taxon>
        <taxon>Platyhelminthes</taxon>
        <taxon>Rhabditophora</taxon>
        <taxon>Macrostomorpha</taxon>
        <taxon>Macrostomida</taxon>
        <taxon>Macrostomidae</taxon>
        <taxon>Macrostomum</taxon>
    </lineage>
</organism>
<name>A0A1I8JRW7_9PLAT</name>
<evidence type="ECO:0000313" key="2">
    <source>
        <dbReference type="Proteomes" id="UP000095280"/>
    </source>
</evidence>
<dbReference type="AlphaFoldDB" id="A0A1I8JRW7"/>